<dbReference type="NCBIfam" id="TIGR03180">
    <property type="entry name" value="UraD_2"/>
    <property type="match status" value="1"/>
</dbReference>
<comment type="pathway">
    <text evidence="2">Purine metabolism; urate degradation; (S)-allantoin from urate: step 3/3.</text>
</comment>
<protein>
    <recommendedName>
        <fullName evidence="3">2-oxo-4-hydroxy-4-carboxy-5-ureidoimidazoline decarboxylase</fullName>
        <ecNumber evidence="3">4.1.1.97</ecNumber>
    </recommendedName>
</protein>
<name>W7TNS8_9STRA</name>
<dbReference type="PANTHER" id="PTHR43466:SF1">
    <property type="entry name" value="2-OXO-4-HYDROXY-4-CARBOXY-5-UREIDOIMIDAZOLINE DECARBOXYLASE-RELATED"/>
    <property type="match status" value="1"/>
</dbReference>
<dbReference type="OrthoDB" id="10265230at2759"/>
<dbReference type="InterPro" id="IPR018020">
    <property type="entry name" value="OHCU_decarboxylase"/>
</dbReference>
<evidence type="ECO:0000313" key="9">
    <source>
        <dbReference type="Proteomes" id="UP000019335"/>
    </source>
</evidence>
<evidence type="ECO:0000259" key="7">
    <source>
        <dbReference type="Pfam" id="PF09349"/>
    </source>
</evidence>
<feature type="domain" description="Oxo-4-hydroxy-4-carboxy-5-ureidoimidazoline decarboxylase" evidence="7">
    <location>
        <begin position="19"/>
        <end position="182"/>
    </location>
</feature>
<dbReference type="EC" id="4.1.1.97" evidence="3"/>
<sequence length="198" mass="22071">MDMRAEDQQQMQDGIAKLNAMPVADLRTELLRICGSVSWVESVIKTFPHTSAASILTAMDRAWWSLSRPDYLEAFAAHPRIGDGEALKKKFATVPKASGKAGPVWEADEQKGAEGANEKTLQSLVVHNRLYEERFGHIFLVCATGKTADEMLAILQDRMRNEPAYELIMAAGEQNKITALRLHKLLTFLGTREDSSRL</sequence>
<evidence type="ECO:0000256" key="6">
    <source>
        <dbReference type="ARBA" id="ARBA00023239"/>
    </source>
</evidence>
<evidence type="ECO:0000256" key="5">
    <source>
        <dbReference type="ARBA" id="ARBA00022793"/>
    </source>
</evidence>
<comment type="caution">
    <text evidence="8">The sequence shown here is derived from an EMBL/GenBank/DDBJ whole genome shotgun (WGS) entry which is preliminary data.</text>
</comment>
<dbReference type="GO" id="GO:0005777">
    <property type="term" value="C:peroxisome"/>
    <property type="evidence" value="ECO:0007669"/>
    <property type="project" value="TreeGrafter"/>
</dbReference>
<dbReference type="GO" id="GO:0006144">
    <property type="term" value="P:purine nucleobase metabolic process"/>
    <property type="evidence" value="ECO:0007669"/>
    <property type="project" value="UniProtKB-KW"/>
</dbReference>
<evidence type="ECO:0000256" key="3">
    <source>
        <dbReference type="ARBA" id="ARBA00012257"/>
    </source>
</evidence>
<gene>
    <name evidence="8" type="ORF">Naga_100034g15</name>
</gene>
<evidence type="ECO:0000256" key="1">
    <source>
        <dbReference type="ARBA" id="ARBA00001163"/>
    </source>
</evidence>
<evidence type="ECO:0000256" key="4">
    <source>
        <dbReference type="ARBA" id="ARBA00022631"/>
    </source>
</evidence>
<accession>W7TNS8</accession>
<keyword evidence="6" id="KW-0456">Lyase</keyword>
<dbReference type="Proteomes" id="UP000019335">
    <property type="component" value="Chromosome 6"/>
</dbReference>
<comment type="catalytic activity">
    <reaction evidence="1">
        <text>5-hydroxy-2-oxo-4-ureido-2,5-dihydro-1H-imidazole-5-carboxylate + H(+) = (S)-allantoin + CO2</text>
        <dbReference type="Rhea" id="RHEA:26301"/>
        <dbReference type="ChEBI" id="CHEBI:15378"/>
        <dbReference type="ChEBI" id="CHEBI:15678"/>
        <dbReference type="ChEBI" id="CHEBI:16526"/>
        <dbReference type="ChEBI" id="CHEBI:58639"/>
        <dbReference type="EC" id="4.1.1.97"/>
    </reaction>
</comment>
<dbReference type="SUPFAM" id="SSF158694">
    <property type="entry name" value="UraD-Like"/>
    <property type="match status" value="1"/>
</dbReference>
<dbReference type="GO" id="GO:0051997">
    <property type="term" value="F:2-oxo-4-hydroxy-4-carboxy-5-ureidoimidazoline decarboxylase activity"/>
    <property type="evidence" value="ECO:0007669"/>
    <property type="project" value="UniProtKB-EC"/>
</dbReference>
<keyword evidence="4" id="KW-0659">Purine metabolism</keyword>
<dbReference type="NCBIfam" id="NF010372">
    <property type="entry name" value="PRK13798.1"/>
    <property type="match status" value="1"/>
</dbReference>
<dbReference type="GO" id="GO:0019628">
    <property type="term" value="P:urate catabolic process"/>
    <property type="evidence" value="ECO:0007669"/>
    <property type="project" value="TreeGrafter"/>
</dbReference>
<dbReference type="EMBL" id="AZIL01000424">
    <property type="protein sequence ID" value="EWM27727.1"/>
    <property type="molecule type" value="Genomic_DNA"/>
</dbReference>
<dbReference type="Gene3D" id="1.10.3330.10">
    <property type="entry name" value="Oxo-4-hydroxy-4-carboxy-5-ureidoimidazoline decarboxylase"/>
    <property type="match status" value="1"/>
</dbReference>
<evidence type="ECO:0000256" key="2">
    <source>
        <dbReference type="ARBA" id="ARBA00004754"/>
    </source>
</evidence>
<dbReference type="AlphaFoldDB" id="W7TNS8"/>
<evidence type="ECO:0000313" key="8">
    <source>
        <dbReference type="EMBL" id="EWM27727.1"/>
    </source>
</evidence>
<dbReference type="InterPro" id="IPR036778">
    <property type="entry name" value="OHCU_decarboxylase_sf"/>
</dbReference>
<dbReference type="PANTHER" id="PTHR43466">
    <property type="entry name" value="2-OXO-4-HYDROXY-4-CARBOXY-5-UREIDOIMIDAZOLINE DECARBOXYLASE-RELATED"/>
    <property type="match status" value="1"/>
</dbReference>
<keyword evidence="9" id="KW-1185">Reference proteome</keyword>
<keyword evidence="5" id="KW-0210">Decarboxylase</keyword>
<dbReference type="InterPro" id="IPR017595">
    <property type="entry name" value="OHCU_decarboxylase-2"/>
</dbReference>
<organism evidence="8 9">
    <name type="scientific">Nannochloropsis gaditana</name>
    <dbReference type="NCBI Taxonomy" id="72520"/>
    <lineage>
        <taxon>Eukaryota</taxon>
        <taxon>Sar</taxon>
        <taxon>Stramenopiles</taxon>
        <taxon>Ochrophyta</taxon>
        <taxon>Eustigmatophyceae</taxon>
        <taxon>Eustigmatales</taxon>
        <taxon>Monodopsidaceae</taxon>
        <taxon>Nannochloropsis</taxon>
    </lineage>
</organism>
<proteinExistence type="predicted"/>
<dbReference type="Pfam" id="PF09349">
    <property type="entry name" value="OHCU_decarbox"/>
    <property type="match status" value="1"/>
</dbReference>
<reference evidence="8 9" key="1">
    <citation type="journal article" date="2014" name="Mol. Plant">
        <title>Chromosome Scale Genome Assembly and Transcriptome Profiling of Nannochloropsis gaditana in Nitrogen Depletion.</title>
        <authorList>
            <person name="Corteggiani Carpinelli E."/>
            <person name="Telatin A."/>
            <person name="Vitulo N."/>
            <person name="Forcato C."/>
            <person name="D'Angelo M."/>
            <person name="Schiavon R."/>
            <person name="Vezzi A."/>
            <person name="Giacometti G.M."/>
            <person name="Morosinotto T."/>
            <person name="Valle G."/>
        </authorList>
    </citation>
    <scope>NUCLEOTIDE SEQUENCE [LARGE SCALE GENOMIC DNA]</scope>
    <source>
        <strain evidence="8 9">B-31</strain>
    </source>
</reference>